<reference evidence="2" key="1">
    <citation type="journal article" date="2010" name="Science">
        <title>Plasticity of animal genome architecture unmasked by rapid evolution of a pelagic tunicate.</title>
        <authorList>
            <person name="Denoeud F."/>
            <person name="Henriet S."/>
            <person name="Mungpakdee S."/>
            <person name="Aury J.M."/>
            <person name="Da Silva C."/>
            <person name="Brinkmann H."/>
            <person name="Mikhaleva J."/>
            <person name="Olsen L.C."/>
            <person name="Jubin C."/>
            <person name="Canestro C."/>
            <person name="Bouquet J.M."/>
            <person name="Danks G."/>
            <person name="Poulain J."/>
            <person name="Campsteijn C."/>
            <person name="Adamski M."/>
            <person name="Cross I."/>
            <person name="Yadetie F."/>
            <person name="Muffato M."/>
            <person name="Louis A."/>
            <person name="Butcher S."/>
            <person name="Tsagkogeorga G."/>
            <person name="Konrad A."/>
            <person name="Singh S."/>
            <person name="Jensen M.F."/>
            <person name="Cong E.H."/>
            <person name="Eikeseth-Otteraa H."/>
            <person name="Noel B."/>
            <person name="Anthouard V."/>
            <person name="Porcel B.M."/>
            <person name="Kachouri-Lafond R."/>
            <person name="Nishino A."/>
            <person name="Ugolini M."/>
            <person name="Chourrout P."/>
            <person name="Nishida H."/>
            <person name="Aasland R."/>
            <person name="Huzurbazar S."/>
            <person name="Westhof E."/>
            <person name="Delsuc F."/>
            <person name="Lehrach H."/>
            <person name="Reinhardt R."/>
            <person name="Weissenbach J."/>
            <person name="Roy S.W."/>
            <person name="Artiguenave F."/>
            <person name="Postlethwait J.H."/>
            <person name="Manak J.R."/>
            <person name="Thompson E.M."/>
            <person name="Jaillon O."/>
            <person name="Du Pasquier L."/>
            <person name="Boudinot P."/>
            <person name="Liberles D.A."/>
            <person name="Volff J.N."/>
            <person name="Philippe H."/>
            <person name="Lenhard B."/>
            <person name="Roest Crollius H."/>
            <person name="Wincker P."/>
            <person name="Chourrout D."/>
        </authorList>
    </citation>
    <scope>NUCLEOTIDE SEQUENCE [LARGE SCALE GENOMIC DNA]</scope>
</reference>
<evidence type="ECO:0000256" key="1">
    <source>
        <dbReference type="SAM" id="MobiDB-lite"/>
    </source>
</evidence>
<evidence type="ECO:0000313" key="3">
    <source>
        <dbReference type="Proteomes" id="UP000001307"/>
    </source>
</evidence>
<accession>E4XWG3</accession>
<dbReference type="AlphaFoldDB" id="E4XWG3"/>
<keyword evidence="3" id="KW-1185">Reference proteome</keyword>
<feature type="region of interest" description="Disordered" evidence="1">
    <location>
        <begin position="79"/>
        <end position="98"/>
    </location>
</feature>
<proteinExistence type="predicted"/>
<feature type="region of interest" description="Disordered" evidence="1">
    <location>
        <begin position="28"/>
        <end position="69"/>
    </location>
</feature>
<dbReference type="InParanoid" id="E4XWG3"/>
<evidence type="ECO:0000313" key="2">
    <source>
        <dbReference type="EMBL" id="CBY14018.1"/>
    </source>
</evidence>
<organism evidence="2">
    <name type="scientific">Oikopleura dioica</name>
    <name type="common">Tunicate</name>
    <dbReference type="NCBI Taxonomy" id="34765"/>
    <lineage>
        <taxon>Eukaryota</taxon>
        <taxon>Metazoa</taxon>
        <taxon>Chordata</taxon>
        <taxon>Tunicata</taxon>
        <taxon>Appendicularia</taxon>
        <taxon>Copelata</taxon>
        <taxon>Oikopleuridae</taxon>
        <taxon>Oikopleura</taxon>
    </lineage>
</organism>
<protein>
    <submittedName>
        <fullName evidence="2">Uncharacterized protein</fullName>
    </submittedName>
</protein>
<gene>
    <name evidence="2" type="ORF">GSOID_T00006982001</name>
</gene>
<dbReference type="Proteomes" id="UP000001307">
    <property type="component" value="Unassembled WGS sequence"/>
</dbReference>
<name>E4XWG3_OIKDI</name>
<sequence length="98" mass="11545">MRYNTHLIINRNFFRVGFLKSPFLKCQKESNPRPDEWQPLPPSSRRRRRLKSRTLSSKSDRRTSESVRISSLSEILLDSSDGQNTSDFSVRRPFSRSD</sequence>
<dbReference type="EMBL" id="FN653243">
    <property type="protein sequence ID" value="CBY14018.1"/>
    <property type="molecule type" value="Genomic_DNA"/>
</dbReference>